<evidence type="ECO:0000313" key="1">
    <source>
        <dbReference type="EMBL" id="OCK82286.1"/>
    </source>
</evidence>
<dbReference type="GO" id="GO:0016788">
    <property type="term" value="F:hydrolase activity, acting on ester bonds"/>
    <property type="evidence" value="ECO:0007669"/>
    <property type="project" value="TreeGrafter"/>
</dbReference>
<dbReference type="EMBL" id="KV744893">
    <property type="protein sequence ID" value="OCK82286.1"/>
    <property type="molecule type" value="Genomic_DNA"/>
</dbReference>
<gene>
    <name evidence="1" type="ORF">K432DRAFT_391414</name>
</gene>
<keyword evidence="2" id="KW-1185">Reference proteome</keyword>
<evidence type="ECO:0000313" key="2">
    <source>
        <dbReference type="Proteomes" id="UP000250266"/>
    </source>
</evidence>
<name>A0A8E2EEF3_9PEZI</name>
<dbReference type="Proteomes" id="UP000250266">
    <property type="component" value="Unassembled WGS sequence"/>
</dbReference>
<sequence length="135" mass="14882">MLEDLQFSEGWHVGVLCGVGERSPGVVGRPGLGPGGDIEATRVMSTILDIENPGLDVLNGDSITGENTFLEHSTHYMDTIIVPLGRRSLPRASTNGNHDIALSLSTKELLEREKRYELSLTREMRRWLGRATTTH</sequence>
<protein>
    <submittedName>
        <fullName evidence="1">Uncharacterized protein</fullName>
    </submittedName>
</protein>
<dbReference type="PANTHER" id="PTHR32440:SF11">
    <property type="entry name" value="METALLOPHOSPHOESTERASE DOMAIN-CONTAINING PROTEIN"/>
    <property type="match status" value="1"/>
</dbReference>
<reference evidence="1 2" key="1">
    <citation type="journal article" date="2016" name="Nat. Commun.">
        <title>Ectomycorrhizal ecology is imprinted in the genome of the dominant symbiotic fungus Cenococcum geophilum.</title>
        <authorList>
            <consortium name="DOE Joint Genome Institute"/>
            <person name="Peter M."/>
            <person name="Kohler A."/>
            <person name="Ohm R.A."/>
            <person name="Kuo A."/>
            <person name="Krutzmann J."/>
            <person name="Morin E."/>
            <person name="Arend M."/>
            <person name="Barry K.W."/>
            <person name="Binder M."/>
            <person name="Choi C."/>
            <person name="Clum A."/>
            <person name="Copeland A."/>
            <person name="Grisel N."/>
            <person name="Haridas S."/>
            <person name="Kipfer T."/>
            <person name="LaButti K."/>
            <person name="Lindquist E."/>
            <person name="Lipzen A."/>
            <person name="Maire R."/>
            <person name="Meier B."/>
            <person name="Mihaltcheva S."/>
            <person name="Molinier V."/>
            <person name="Murat C."/>
            <person name="Poggeler S."/>
            <person name="Quandt C.A."/>
            <person name="Sperisen C."/>
            <person name="Tritt A."/>
            <person name="Tisserant E."/>
            <person name="Crous P.W."/>
            <person name="Henrissat B."/>
            <person name="Nehls U."/>
            <person name="Egli S."/>
            <person name="Spatafora J.W."/>
            <person name="Grigoriev I.V."/>
            <person name="Martin F.M."/>
        </authorList>
    </citation>
    <scope>NUCLEOTIDE SEQUENCE [LARGE SCALE GENOMIC DNA]</scope>
    <source>
        <strain evidence="1 2">CBS 459.81</strain>
    </source>
</reference>
<dbReference type="SUPFAM" id="SSF56300">
    <property type="entry name" value="Metallo-dependent phosphatases"/>
    <property type="match status" value="1"/>
</dbReference>
<dbReference type="OrthoDB" id="783096at2759"/>
<organism evidence="1 2">
    <name type="scientific">Lepidopterella palustris CBS 459.81</name>
    <dbReference type="NCBI Taxonomy" id="1314670"/>
    <lineage>
        <taxon>Eukaryota</taxon>
        <taxon>Fungi</taxon>
        <taxon>Dikarya</taxon>
        <taxon>Ascomycota</taxon>
        <taxon>Pezizomycotina</taxon>
        <taxon>Dothideomycetes</taxon>
        <taxon>Pleosporomycetidae</taxon>
        <taxon>Mytilinidiales</taxon>
        <taxon>Argynnaceae</taxon>
        <taxon>Lepidopterella</taxon>
    </lineage>
</organism>
<dbReference type="PANTHER" id="PTHR32440">
    <property type="entry name" value="PHOSPHATASE DCR2-RELATED-RELATED"/>
    <property type="match status" value="1"/>
</dbReference>
<dbReference type="AlphaFoldDB" id="A0A8E2EEF3"/>
<dbReference type="InterPro" id="IPR029052">
    <property type="entry name" value="Metallo-depent_PP-like"/>
</dbReference>
<accession>A0A8E2EEF3</accession>
<dbReference type="GO" id="GO:0005737">
    <property type="term" value="C:cytoplasm"/>
    <property type="evidence" value="ECO:0007669"/>
    <property type="project" value="TreeGrafter"/>
</dbReference>
<proteinExistence type="predicted"/>